<dbReference type="KEGG" id="vg:55002002"/>
<reference evidence="2" key="1">
    <citation type="submission" date="2018-05" db="EMBL/GenBank/DDBJ databases">
        <authorList>
            <person name="You S."/>
        </authorList>
    </citation>
    <scope>NUCLEOTIDE SEQUENCE [LARGE SCALE GENOMIC DNA]</scope>
</reference>
<evidence type="ECO:0000313" key="1">
    <source>
        <dbReference type="EMBL" id="AXQ70419.1"/>
    </source>
</evidence>
<keyword evidence="2" id="KW-1185">Reference proteome</keyword>
<sequence length="52" mass="6302">MNLTHHQWKLIFSAVRKEQQKQVVSSKFYQEYDEILNSIFDLAHSETYLNDK</sequence>
<organism evidence="1 2">
    <name type="scientific">Synechococcus phage S-T4</name>
    <dbReference type="NCBI Taxonomy" id="2268578"/>
    <lineage>
        <taxon>Viruses</taxon>
        <taxon>Duplodnaviria</taxon>
        <taxon>Heunggongvirae</taxon>
        <taxon>Uroviricota</taxon>
        <taxon>Caudoviricetes</taxon>
        <taxon>Pantevenvirales</taxon>
        <taxon>Kyanoviridae</taxon>
        <taxon>Tamkungvirus</taxon>
        <taxon>Tamkungvirus ST4</taxon>
    </lineage>
</organism>
<proteinExistence type="predicted"/>
<dbReference type="GeneID" id="55001800"/>
<dbReference type="EMBL" id="MH412654">
    <property type="protein sequence ID" value="AXQ70419.1"/>
    <property type="molecule type" value="Genomic_DNA"/>
</dbReference>
<reference evidence="1" key="2">
    <citation type="submission" date="2018-05" db="EMBL/GenBank/DDBJ databases">
        <authorList>
            <person name="Lanie J.A."/>
            <person name="Ng W.-L."/>
            <person name="Kazmierczak K.M."/>
            <person name="Andrzejewski T.M."/>
            <person name="Davidsen T.M."/>
            <person name="Wayne K.J."/>
            <person name="Tettelin H."/>
            <person name="Glass J.I."/>
            <person name="Rusch D."/>
            <person name="Podicherti R."/>
            <person name="Tsui H.-C.T."/>
            <person name="Winkler M.E."/>
        </authorList>
    </citation>
    <scope>NUCLEOTIDE SEQUENCE [LARGE SCALE GENOMIC DNA]</scope>
</reference>
<evidence type="ECO:0000313" key="2">
    <source>
        <dbReference type="Proteomes" id="UP000257648"/>
    </source>
</evidence>
<protein>
    <submittedName>
        <fullName evidence="1">Uncharacterized protein</fullName>
    </submittedName>
</protein>
<dbReference type="RefSeq" id="YP_009810980.1">
    <property type="nucleotide sequence ID" value="NC_048049.1"/>
</dbReference>
<name>A0A385EHM2_9CAUD</name>
<dbReference type="RefSeq" id="YP_009810778.1">
    <property type="nucleotide sequence ID" value="NC_048049.1"/>
</dbReference>
<accession>A0A385EHM2</accession>
<dbReference type="GeneID" id="55002002"/>
<dbReference type="EMBL" id="MH412654">
    <property type="protein sequence ID" value="AXQ70621.1"/>
    <property type="molecule type" value="Genomic_DNA"/>
</dbReference>
<dbReference type="Proteomes" id="UP000257648">
    <property type="component" value="Segment"/>
</dbReference>
<dbReference type="KEGG" id="vg:55001800"/>